<dbReference type="RefSeq" id="WP_345508870.1">
    <property type="nucleotide sequence ID" value="NZ_BAABIW010000026.1"/>
</dbReference>
<protein>
    <submittedName>
        <fullName evidence="2">MarR family transcriptional regulator</fullName>
    </submittedName>
</protein>
<dbReference type="SUPFAM" id="SSF46785">
    <property type="entry name" value="Winged helix' DNA-binding domain"/>
    <property type="match status" value="1"/>
</dbReference>
<dbReference type="PROSITE" id="PS50995">
    <property type="entry name" value="HTH_MARR_2"/>
    <property type="match status" value="1"/>
</dbReference>
<dbReference type="Pfam" id="PF12802">
    <property type="entry name" value="MarR_2"/>
    <property type="match status" value="1"/>
</dbReference>
<organism evidence="2 3">
    <name type="scientific">Terrabacter aeriphilus</name>
    <dbReference type="NCBI Taxonomy" id="515662"/>
    <lineage>
        <taxon>Bacteria</taxon>
        <taxon>Bacillati</taxon>
        <taxon>Actinomycetota</taxon>
        <taxon>Actinomycetes</taxon>
        <taxon>Micrococcales</taxon>
        <taxon>Intrasporangiaceae</taxon>
        <taxon>Terrabacter</taxon>
    </lineage>
</organism>
<dbReference type="SMART" id="SM00347">
    <property type="entry name" value="HTH_MARR"/>
    <property type="match status" value="1"/>
</dbReference>
<dbReference type="InterPro" id="IPR036390">
    <property type="entry name" value="WH_DNA-bd_sf"/>
</dbReference>
<feature type="domain" description="HTH marR-type" evidence="1">
    <location>
        <begin position="1"/>
        <end position="146"/>
    </location>
</feature>
<proteinExistence type="predicted"/>
<dbReference type="InterPro" id="IPR000835">
    <property type="entry name" value="HTH_MarR-typ"/>
</dbReference>
<evidence type="ECO:0000259" key="1">
    <source>
        <dbReference type="PROSITE" id="PS50995"/>
    </source>
</evidence>
<dbReference type="Proteomes" id="UP001500427">
    <property type="component" value="Unassembled WGS sequence"/>
</dbReference>
<reference evidence="3" key="1">
    <citation type="journal article" date="2019" name="Int. J. Syst. Evol. Microbiol.">
        <title>The Global Catalogue of Microorganisms (GCM) 10K type strain sequencing project: providing services to taxonomists for standard genome sequencing and annotation.</title>
        <authorList>
            <consortium name="The Broad Institute Genomics Platform"/>
            <consortium name="The Broad Institute Genome Sequencing Center for Infectious Disease"/>
            <person name="Wu L."/>
            <person name="Ma J."/>
        </authorList>
    </citation>
    <scope>NUCLEOTIDE SEQUENCE [LARGE SCALE GENOMIC DNA]</scope>
    <source>
        <strain evidence="3">JCM 17687</strain>
    </source>
</reference>
<evidence type="ECO:0000313" key="2">
    <source>
        <dbReference type="EMBL" id="GAA5034670.1"/>
    </source>
</evidence>
<gene>
    <name evidence="2" type="ORF">GCM10023258_35670</name>
</gene>
<name>A0ABP9JKQ4_9MICO</name>
<keyword evidence="3" id="KW-1185">Reference proteome</keyword>
<dbReference type="InterPro" id="IPR039422">
    <property type="entry name" value="MarR/SlyA-like"/>
</dbReference>
<dbReference type="InterPro" id="IPR036388">
    <property type="entry name" value="WH-like_DNA-bd_sf"/>
</dbReference>
<comment type="caution">
    <text evidence="2">The sequence shown here is derived from an EMBL/GenBank/DDBJ whole genome shotgun (WGS) entry which is preliminary data.</text>
</comment>
<dbReference type="Gene3D" id="1.10.10.10">
    <property type="entry name" value="Winged helix-like DNA-binding domain superfamily/Winged helix DNA-binding domain"/>
    <property type="match status" value="1"/>
</dbReference>
<accession>A0ABP9JKQ4</accession>
<dbReference type="PANTHER" id="PTHR33164:SF99">
    <property type="entry name" value="MARR FAMILY REGULATORY PROTEIN"/>
    <property type="match status" value="1"/>
</dbReference>
<evidence type="ECO:0000313" key="3">
    <source>
        <dbReference type="Proteomes" id="UP001500427"/>
    </source>
</evidence>
<sequence length="161" mass="17798">METKWLSADEREAWLGVFAVLELLPAALDAQLRRESELTRFEYYVLAMLSERPDRTLQMTGLAALSNATLPRLSHVVRRLSERGLVDKAPCPGDGRATIVRLTDAGWDKLREAAPAHVATVRRHVIDALTSEQVEQLTQITRAMLGSLDPEGAMKPAEPGV</sequence>
<dbReference type="EMBL" id="BAABIW010000026">
    <property type="protein sequence ID" value="GAA5034670.1"/>
    <property type="molecule type" value="Genomic_DNA"/>
</dbReference>
<dbReference type="PANTHER" id="PTHR33164">
    <property type="entry name" value="TRANSCRIPTIONAL REGULATOR, MARR FAMILY"/>
    <property type="match status" value="1"/>
</dbReference>